<feature type="DNA-binding region" description="H-T-H motif" evidence="5">
    <location>
        <begin position="31"/>
        <end position="50"/>
    </location>
</feature>
<dbReference type="SUPFAM" id="SSF46689">
    <property type="entry name" value="Homeodomain-like"/>
    <property type="match status" value="1"/>
</dbReference>
<evidence type="ECO:0000256" key="2">
    <source>
        <dbReference type="ARBA" id="ARBA00023015"/>
    </source>
</evidence>
<dbReference type="Pfam" id="PF13977">
    <property type="entry name" value="TetR_C_6"/>
    <property type="match status" value="1"/>
</dbReference>
<organism evidence="7 8">
    <name type="scientific">Streptomyces montanisoli</name>
    <dbReference type="NCBI Taxonomy" id="2798581"/>
    <lineage>
        <taxon>Bacteria</taxon>
        <taxon>Bacillati</taxon>
        <taxon>Actinomycetota</taxon>
        <taxon>Actinomycetes</taxon>
        <taxon>Kitasatosporales</taxon>
        <taxon>Streptomycetaceae</taxon>
        <taxon>Streptomyces</taxon>
    </lineage>
</organism>
<evidence type="ECO:0000313" key="8">
    <source>
        <dbReference type="Proteomes" id="UP000670475"/>
    </source>
</evidence>
<reference evidence="7" key="1">
    <citation type="submission" date="2021-03" db="EMBL/GenBank/DDBJ databases">
        <title>Whole genome sequence of Streptomyces bomunensis MMS17-BM035.</title>
        <authorList>
            <person name="Lee J.H."/>
        </authorList>
    </citation>
    <scope>NUCLEOTIDE SEQUENCE</scope>
    <source>
        <strain evidence="7">MMS17-BM035</strain>
    </source>
</reference>
<keyword evidence="8" id="KW-1185">Reference proteome</keyword>
<keyword evidence="1" id="KW-0678">Repressor</keyword>
<comment type="caution">
    <text evidence="7">The sequence shown here is derived from an EMBL/GenBank/DDBJ whole genome shotgun (WGS) entry which is preliminary data.</text>
</comment>
<dbReference type="PANTHER" id="PTHR30055">
    <property type="entry name" value="HTH-TYPE TRANSCRIPTIONAL REGULATOR RUTR"/>
    <property type="match status" value="1"/>
</dbReference>
<evidence type="ECO:0000256" key="5">
    <source>
        <dbReference type="PROSITE-ProRule" id="PRU00335"/>
    </source>
</evidence>
<gene>
    <name evidence="7" type="ORF">JFN87_09860</name>
</gene>
<name>A0A940MFR0_9ACTN</name>
<dbReference type="InterPro" id="IPR009057">
    <property type="entry name" value="Homeodomain-like_sf"/>
</dbReference>
<dbReference type="EMBL" id="JAGIQL010000028">
    <property type="protein sequence ID" value="MBP0457803.1"/>
    <property type="molecule type" value="Genomic_DNA"/>
</dbReference>
<dbReference type="RefSeq" id="WP_209339565.1">
    <property type="nucleotide sequence ID" value="NZ_JAGIQL010000028.1"/>
</dbReference>
<evidence type="ECO:0000256" key="3">
    <source>
        <dbReference type="ARBA" id="ARBA00023125"/>
    </source>
</evidence>
<proteinExistence type="predicted"/>
<dbReference type="PROSITE" id="PS50977">
    <property type="entry name" value="HTH_TETR_2"/>
    <property type="match status" value="1"/>
</dbReference>
<evidence type="ECO:0000256" key="4">
    <source>
        <dbReference type="ARBA" id="ARBA00023163"/>
    </source>
</evidence>
<dbReference type="InterPro" id="IPR036271">
    <property type="entry name" value="Tet_transcr_reg_TetR-rel_C_sf"/>
</dbReference>
<keyword evidence="2" id="KW-0805">Transcription regulation</keyword>
<protein>
    <submittedName>
        <fullName evidence="7">TetR/AcrR family transcriptional regulator</fullName>
    </submittedName>
</protein>
<keyword evidence="4" id="KW-0804">Transcription</keyword>
<evidence type="ECO:0000313" key="7">
    <source>
        <dbReference type="EMBL" id="MBP0457803.1"/>
    </source>
</evidence>
<dbReference type="GO" id="GO:0000976">
    <property type="term" value="F:transcription cis-regulatory region binding"/>
    <property type="evidence" value="ECO:0007669"/>
    <property type="project" value="TreeGrafter"/>
</dbReference>
<accession>A0A940MFR0</accession>
<dbReference type="InterPro" id="IPR050109">
    <property type="entry name" value="HTH-type_TetR-like_transc_reg"/>
</dbReference>
<dbReference type="GO" id="GO:0003700">
    <property type="term" value="F:DNA-binding transcription factor activity"/>
    <property type="evidence" value="ECO:0007669"/>
    <property type="project" value="TreeGrafter"/>
</dbReference>
<dbReference type="SUPFAM" id="SSF48498">
    <property type="entry name" value="Tetracyclin repressor-like, C-terminal domain"/>
    <property type="match status" value="1"/>
</dbReference>
<sequence length="200" mass="21648">MPRQKNQVERRLQLMDAAARAVLRHGSTGARLRDIAQEAGLTAAAVLYYYPDVTELLAAVYERGYAQYCLRREDHVARAESVPEQLRACVRSGVPRPGPTEETSRLLYELTPVVLRDETAAAQNAVFIARQAALYQGVLERGAGSGDFRLVAPPAVLARGFVALEDGYALDVLTGASSADQVEEWLLLHADVVTGGAGRA</sequence>
<dbReference type="InterPro" id="IPR039538">
    <property type="entry name" value="BetI_C"/>
</dbReference>
<dbReference type="Pfam" id="PF00440">
    <property type="entry name" value="TetR_N"/>
    <property type="match status" value="1"/>
</dbReference>
<feature type="domain" description="HTH tetR-type" evidence="6">
    <location>
        <begin position="8"/>
        <end position="68"/>
    </location>
</feature>
<dbReference type="Gene3D" id="1.10.357.10">
    <property type="entry name" value="Tetracycline Repressor, domain 2"/>
    <property type="match status" value="1"/>
</dbReference>
<evidence type="ECO:0000256" key="1">
    <source>
        <dbReference type="ARBA" id="ARBA00022491"/>
    </source>
</evidence>
<dbReference type="PANTHER" id="PTHR30055:SF234">
    <property type="entry name" value="HTH-TYPE TRANSCRIPTIONAL REGULATOR BETI"/>
    <property type="match status" value="1"/>
</dbReference>
<dbReference type="Proteomes" id="UP000670475">
    <property type="component" value="Unassembled WGS sequence"/>
</dbReference>
<keyword evidence="3 5" id="KW-0238">DNA-binding</keyword>
<evidence type="ECO:0000259" key="6">
    <source>
        <dbReference type="PROSITE" id="PS50977"/>
    </source>
</evidence>
<dbReference type="InterPro" id="IPR001647">
    <property type="entry name" value="HTH_TetR"/>
</dbReference>
<dbReference type="AlphaFoldDB" id="A0A940MFR0"/>